<dbReference type="PROSITE" id="PS51977">
    <property type="entry name" value="WGR"/>
    <property type="match status" value="1"/>
</dbReference>
<dbReference type="Gene3D" id="2.20.140.10">
    <property type="entry name" value="WGR domain"/>
    <property type="match status" value="1"/>
</dbReference>
<dbReference type="Proteomes" id="UP000028186">
    <property type="component" value="Plasmid pHAMBI1141a"/>
</dbReference>
<evidence type="ECO:0000313" key="2">
    <source>
        <dbReference type="EMBL" id="CDN56956.1"/>
    </source>
</evidence>
<accession>A0A068TFW6</accession>
<gene>
    <name evidence="2" type="ORF">RG1141_PA01200</name>
</gene>
<proteinExistence type="predicted"/>
<dbReference type="InterPro" id="IPR036930">
    <property type="entry name" value="WGR_dom_sf"/>
</dbReference>
<organism evidence="2 3">
    <name type="scientific">Neorhizobium galegae bv. officinalis bv. officinalis str. HAMBI 1141</name>
    <dbReference type="NCBI Taxonomy" id="1028801"/>
    <lineage>
        <taxon>Bacteria</taxon>
        <taxon>Pseudomonadati</taxon>
        <taxon>Pseudomonadota</taxon>
        <taxon>Alphaproteobacteria</taxon>
        <taxon>Hyphomicrobiales</taxon>
        <taxon>Rhizobiaceae</taxon>
        <taxon>Rhizobium/Agrobacterium group</taxon>
        <taxon>Neorhizobium</taxon>
    </lineage>
</organism>
<dbReference type="InterPro" id="IPR049809">
    <property type="entry name" value="YehF/YfeS-like_WGR"/>
</dbReference>
<name>A0A068TFW6_NEOGA</name>
<dbReference type="EMBL" id="HG938356">
    <property type="protein sequence ID" value="CDN56956.1"/>
    <property type="molecule type" value="Genomic_DNA"/>
</dbReference>
<feature type="domain" description="WGR" evidence="1">
    <location>
        <begin position="12"/>
        <end position="105"/>
    </location>
</feature>
<dbReference type="HOGENOM" id="CLU_155888_1_0_5"/>
<dbReference type="InterPro" id="IPR008893">
    <property type="entry name" value="WGR_domain"/>
</dbReference>
<geneLocation type="plasmid" evidence="3">
    <name>II</name>
</geneLocation>
<keyword evidence="2" id="KW-0614">Plasmid</keyword>
<dbReference type="PATRIC" id="fig|1028801.3.peg.4716"/>
<reference evidence="3" key="1">
    <citation type="journal article" date="2014" name="BMC Genomics">
        <title>Genome sequencing of two Neorhizobium galegae strains reveals a noeT gene responsible for the unusual acetylation of the nodulation factors.</title>
        <authorList>
            <person name="Osterman J."/>
            <person name="Marsh J."/>
            <person name="Laine P.K."/>
            <person name="Zeng Z."/>
            <person name="Alatalo E."/>
            <person name="Sullivan J.T."/>
            <person name="Young J.P."/>
            <person name="Thomas-Oates J."/>
            <person name="Paulin L."/>
            <person name="Lindstrom K."/>
        </authorList>
    </citation>
    <scope>NUCLEOTIDE SEQUENCE [LARGE SCALE GENOMIC DNA]</scope>
    <source>
        <strain evidence="3">HAMBI 1141</strain>
        <plasmid evidence="3">II</plasmid>
    </source>
</reference>
<dbReference type="SMART" id="SM00773">
    <property type="entry name" value="WGR"/>
    <property type="match status" value="1"/>
</dbReference>
<dbReference type="SUPFAM" id="SSF142921">
    <property type="entry name" value="WGR domain-like"/>
    <property type="match status" value="1"/>
</dbReference>
<dbReference type="eggNOG" id="COG3831">
    <property type="taxonomic scope" value="Bacteria"/>
</dbReference>
<evidence type="ECO:0000313" key="3">
    <source>
        <dbReference type="Proteomes" id="UP000028186"/>
    </source>
</evidence>
<protein>
    <submittedName>
        <fullName evidence="2">WGR domain superfamily</fullName>
    </submittedName>
</protein>
<sequence length="105" mass="12059">MSLDGRIRTCDSAGMTSEPLLLTRRDPARNMARFYVLTVEPDLFDGAALTRNWGRIGTKGRFRIDLFGSRQEAERRLVALVRSKVKRGYRQRRSQVDSCQLEPTL</sequence>
<dbReference type="KEGG" id="ngl:RG1141_PA01200"/>
<dbReference type="Pfam" id="PF05406">
    <property type="entry name" value="WGR"/>
    <property type="match status" value="1"/>
</dbReference>
<dbReference type="CDD" id="cd07996">
    <property type="entry name" value="WGR_MMR_like"/>
    <property type="match status" value="1"/>
</dbReference>
<evidence type="ECO:0000259" key="1">
    <source>
        <dbReference type="PROSITE" id="PS51977"/>
    </source>
</evidence>
<dbReference type="AlphaFoldDB" id="A0A068TFW6"/>